<dbReference type="PANTHER" id="PTHR11165">
    <property type="entry name" value="SKP1"/>
    <property type="match status" value="1"/>
</dbReference>
<accession>A0AAF0ZTE1</accession>
<comment type="pathway">
    <text evidence="1">Protein modification; protein ubiquitination.</text>
</comment>
<evidence type="ECO:0000256" key="1">
    <source>
        <dbReference type="ARBA" id="ARBA00004906"/>
    </source>
</evidence>
<sequence length="348" mass="39249">MAFMSSAILMENECVDARTRSNAPGILCKLDIQKAFDHLNWKFLLETLCKRGFGGRWLRWMKFCINCEILSSNKWLSYRLDALRRNFMWEGNSETKKFHLEYMVDLESVLGSVCIMFLLSAIHCGLLYGMYVPDWQFSVLQSTGSTIYETSQFAPLGPILIFHKNEIDPTVTVSESMPSWCHAAFDHEGIVRDETFLAKTPIVASSHNSPTSKVGAQLVGSPIALVPFAIDAKDSIALIPPLTEFQELNSLAGEVDYLVGKLSESSGTWMGDVELRWRVPQKNECRQRVAGLPRTNQHMEDDCANTTIPIPNVTSKILTKVIEYCKRHVEVPKAEDKTAKEDLKTFDA</sequence>
<proteinExistence type="predicted"/>
<dbReference type="InterPro" id="IPR011333">
    <property type="entry name" value="SKP1/BTB/POZ_sf"/>
</dbReference>
<keyword evidence="4" id="KW-1185">Reference proteome</keyword>
<name>A0AAF0ZTE1_SOLVR</name>
<dbReference type="SUPFAM" id="SSF54695">
    <property type="entry name" value="POZ domain"/>
    <property type="match status" value="1"/>
</dbReference>
<dbReference type="Proteomes" id="UP001234989">
    <property type="component" value="Chromosome 10"/>
</dbReference>
<evidence type="ECO:0000259" key="2">
    <source>
        <dbReference type="Pfam" id="PF03931"/>
    </source>
</evidence>
<reference evidence="3" key="1">
    <citation type="submission" date="2023-08" db="EMBL/GenBank/DDBJ databases">
        <title>A de novo genome assembly of Solanum verrucosum Schlechtendal, a Mexican diploid species geographically isolated from the other diploid A-genome species in potato relatives.</title>
        <authorList>
            <person name="Hosaka K."/>
        </authorList>
    </citation>
    <scope>NUCLEOTIDE SEQUENCE</scope>
    <source>
        <tissue evidence="3">Young leaves</tissue>
    </source>
</reference>
<dbReference type="Gene3D" id="3.30.710.10">
    <property type="entry name" value="Potassium Channel Kv1.1, Chain A"/>
    <property type="match status" value="1"/>
</dbReference>
<dbReference type="InterPro" id="IPR016897">
    <property type="entry name" value="SKP1"/>
</dbReference>
<dbReference type="AlphaFoldDB" id="A0AAF0ZTE1"/>
<evidence type="ECO:0000313" key="4">
    <source>
        <dbReference type="Proteomes" id="UP001234989"/>
    </source>
</evidence>
<dbReference type="InterPro" id="IPR016073">
    <property type="entry name" value="Skp1_comp_POZ"/>
</dbReference>
<evidence type="ECO:0000313" key="3">
    <source>
        <dbReference type="EMBL" id="WMV51647.1"/>
    </source>
</evidence>
<gene>
    <name evidence="3" type="ORF">MTR67_045032</name>
</gene>
<organism evidence="3 4">
    <name type="scientific">Solanum verrucosum</name>
    <dbReference type="NCBI Taxonomy" id="315347"/>
    <lineage>
        <taxon>Eukaryota</taxon>
        <taxon>Viridiplantae</taxon>
        <taxon>Streptophyta</taxon>
        <taxon>Embryophyta</taxon>
        <taxon>Tracheophyta</taxon>
        <taxon>Spermatophyta</taxon>
        <taxon>Magnoliopsida</taxon>
        <taxon>eudicotyledons</taxon>
        <taxon>Gunneridae</taxon>
        <taxon>Pentapetalae</taxon>
        <taxon>asterids</taxon>
        <taxon>lamiids</taxon>
        <taxon>Solanales</taxon>
        <taxon>Solanaceae</taxon>
        <taxon>Solanoideae</taxon>
        <taxon>Solaneae</taxon>
        <taxon>Solanum</taxon>
    </lineage>
</organism>
<dbReference type="GO" id="GO:0006511">
    <property type="term" value="P:ubiquitin-dependent protein catabolic process"/>
    <property type="evidence" value="ECO:0007669"/>
    <property type="project" value="InterPro"/>
</dbReference>
<dbReference type="EMBL" id="CP133621">
    <property type="protein sequence ID" value="WMV51647.1"/>
    <property type="molecule type" value="Genomic_DNA"/>
</dbReference>
<dbReference type="Pfam" id="PF03931">
    <property type="entry name" value="Skp1_POZ"/>
    <property type="match status" value="1"/>
</dbReference>
<protein>
    <recommendedName>
        <fullName evidence="2">SKP1 component POZ domain-containing protein</fullName>
    </recommendedName>
</protein>
<feature type="domain" description="SKP1 component POZ" evidence="2">
    <location>
        <begin position="299"/>
        <end position="329"/>
    </location>
</feature>